<dbReference type="GO" id="GO:0006355">
    <property type="term" value="P:regulation of DNA-templated transcription"/>
    <property type="evidence" value="ECO:0007669"/>
    <property type="project" value="InterPro"/>
</dbReference>
<evidence type="ECO:0000256" key="3">
    <source>
        <dbReference type="ARBA" id="ARBA00005273"/>
    </source>
</evidence>
<dbReference type="VEuPathDB" id="FungiDB:AAP_04275"/>
<sequence>MNSIDASEHYDASSATASSSLLTIVLDTNPYAWSQLSDSLPLSAAVANLLVFINAHLACDYTNRVAVVASHYRHATWLYPTPAEKTSIGADPDDIDDAEVKRSTETASDSSTSRYKYPHFAQVEHQISKNLKRLLSQTPTKDVKSSASTKMAGALTLALSHINRETIAYAEANGTSRPEDADTAGKALPTDIAASNGGPSTANGGVPTGLQSRILVISVSPTTDAAHQYIPLMNTIFACQRLHIPIDVAVLSGHPVFLQQAADATGGVYMPITPPTGFLEYLLLAYLPDATLRRKTLRTPSQVDVDFRAACFCHRKVIDVGYVCSVCLSIFCEPPPPPPPPPTNPTTPAVTDSVTATPRKRARESSSALPPQTTSACLTCGTVLSLEAEYGLKPAVLPRKKKKRKIAGGATTSKPPSIASTPKKDG</sequence>
<reference evidence="16 17" key="1">
    <citation type="journal article" date="2016" name="Genome Biol. Evol.">
        <title>Divergent and convergent evolution of fungal pathogenicity.</title>
        <authorList>
            <person name="Shang Y."/>
            <person name="Xiao G."/>
            <person name="Zheng P."/>
            <person name="Cen K."/>
            <person name="Zhan S."/>
            <person name="Wang C."/>
        </authorList>
    </citation>
    <scope>NUCLEOTIDE SEQUENCE [LARGE SCALE GENOMIC DNA]</scope>
    <source>
        <strain evidence="16 17">ARSEF 7405</strain>
    </source>
</reference>
<evidence type="ECO:0000256" key="11">
    <source>
        <dbReference type="ARBA" id="ARBA00023204"/>
    </source>
</evidence>
<evidence type="ECO:0000256" key="1">
    <source>
        <dbReference type="ARBA" id="ARBA00002817"/>
    </source>
</evidence>
<keyword evidence="11 14" id="KW-0234">DNA repair</keyword>
<dbReference type="GO" id="GO:0008270">
    <property type="term" value="F:zinc ion binding"/>
    <property type="evidence" value="ECO:0007669"/>
    <property type="project" value="UniProtKB-KW"/>
</dbReference>
<dbReference type="PANTHER" id="PTHR12831">
    <property type="entry name" value="TRANSCRIPTION INITIATION FACTOR IIH TFIIH , POLYPEPTIDE 3-RELATED"/>
    <property type="match status" value="1"/>
</dbReference>
<keyword evidence="10 14" id="KW-0804">Transcription</keyword>
<comment type="subunit">
    <text evidence="14">Component of the 7-subunit TFIIH core complex composed of XPB/SSL2, XPD/RAD3, SSL1, TFB1, TFB2, TFB4 and TFB5, which is active in NER. The core complex associates with the 3-subunit CTD-kinase module TFIIK composed of CCL1, KIN28 and TFB3 to form the 10-subunit holoenzyme (holo-TFIIH) active in transcription.</text>
</comment>
<evidence type="ECO:0000256" key="14">
    <source>
        <dbReference type="RuleBase" id="RU368090"/>
    </source>
</evidence>
<proteinExistence type="inferred from homology"/>
<keyword evidence="9 14" id="KW-0805">Transcription regulation</keyword>
<comment type="caution">
    <text evidence="16">The sequence shown here is derived from an EMBL/GenBank/DDBJ whole genome shotgun (WGS) entry which is preliminary data.</text>
</comment>
<organism evidence="16 17">
    <name type="scientific">Ascosphaera apis ARSEF 7405</name>
    <dbReference type="NCBI Taxonomy" id="392613"/>
    <lineage>
        <taxon>Eukaryota</taxon>
        <taxon>Fungi</taxon>
        <taxon>Dikarya</taxon>
        <taxon>Ascomycota</taxon>
        <taxon>Pezizomycotina</taxon>
        <taxon>Eurotiomycetes</taxon>
        <taxon>Eurotiomycetidae</taxon>
        <taxon>Onygenales</taxon>
        <taxon>Ascosphaeraceae</taxon>
        <taxon>Ascosphaera</taxon>
    </lineage>
</organism>
<evidence type="ECO:0000256" key="13">
    <source>
        <dbReference type="ARBA" id="ARBA00033341"/>
    </source>
</evidence>
<evidence type="ECO:0000313" key="16">
    <source>
        <dbReference type="EMBL" id="KZZ89520.1"/>
    </source>
</evidence>
<gene>
    <name evidence="16" type="ORF">AAP_04275</name>
</gene>
<evidence type="ECO:0000256" key="5">
    <source>
        <dbReference type="ARBA" id="ARBA00022723"/>
    </source>
</evidence>
<evidence type="ECO:0000256" key="4">
    <source>
        <dbReference type="ARBA" id="ARBA00021280"/>
    </source>
</evidence>
<keyword evidence="8 14" id="KW-0862">Zinc</keyword>
<feature type="compositionally biased region" description="Polar residues" evidence="15">
    <location>
        <begin position="410"/>
        <end position="420"/>
    </location>
</feature>
<dbReference type="FunFam" id="3.40.50.410:FF:000084">
    <property type="entry name" value="Transcription factor TFIIH subunit Tfb4, putative"/>
    <property type="match status" value="1"/>
</dbReference>
<dbReference type="OrthoDB" id="17307at2759"/>
<feature type="region of interest" description="Disordered" evidence="15">
    <location>
        <begin position="338"/>
        <end position="374"/>
    </location>
</feature>
<feature type="region of interest" description="Disordered" evidence="15">
    <location>
        <begin position="397"/>
        <end position="426"/>
    </location>
</feature>
<evidence type="ECO:0000256" key="15">
    <source>
        <dbReference type="SAM" id="MobiDB-lite"/>
    </source>
</evidence>
<protein>
    <recommendedName>
        <fullName evidence="4 14">General transcription and DNA repair factor IIH subunit TFB4</fullName>
        <shortName evidence="14">TFIIH subunit TFB4</shortName>
    </recommendedName>
    <alternativeName>
        <fullName evidence="13 14">RNA polymerase II transcription factor B subunit 4</fullName>
    </alternativeName>
</protein>
<comment type="subcellular location">
    <subcellularLocation>
        <location evidence="2 14">Nucleus</location>
    </subcellularLocation>
</comment>
<dbReference type="GO" id="GO:0000439">
    <property type="term" value="C:transcription factor TFIIH core complex"/>
    <property type="evidence" value="ECO:0007669"/>
    <property type="project" value="UniProtKB-UniRule"/>
</dbReference>
<keyword evidence="6 14" id="KW-0227">DNA damage</keyword>
<dbReference type="GO" id="GO:0005675">
    <property type="term" value="C:transcription factor TFIIH holo complex"/>
    <property type="evidence" value="ECO:0007669"/>
    <property type="project" value="UniProtKB-UniRule"/>
</dbReference>
<evidence type="ECO:0000256" key="12">
    <source>
        <dbReference type="ARBA" id="ARBA00023242"/>
    </source>
</evidence>
<evidence type="ECO:0000256" key="8">
    <source>
        <dbReference type="ARBA" id="ARBA00022833"/>
    </source>
</evidence>
<evidence type="ECO:0000313" key="17">
    <source>
        <dbReference type="Proteomes" id="UP000242877"/>
    </source>
</evidence>
<evidence type="ECO:0000256" key="7">
    <source>
        <dbReference type="ARBA" id="ARBA00022771"/>
    </source>
</evidence>
<evidence type="ECO:0000256" key="6">
    <source>
        <dbReference type="ARBA" id="ARBA00022763"/>
    </source>
</evidence>
<keyword evidence="5 14" id="KW-0479">Metal-binding</keyword>
<accession>A0A166NEK0</accession>
<dbReference type="EMBL" id="AZGZ01000020">
    <property type="protein sequence ID" value="KZZ89520.1"/>
    <property type="molecule type" value="Genomic_DNA"/>
</dbReference>
<comment type="function">
    <text evidence="1 14">Component of the general transcription and DNA repair factor IIH (TFIIH) core complex, which is involved in general and transcription-coupled nucleotide excision repair (NER) of damaged DNA and, when complexed to TFIIK, in RNA transcription by RNA polymerase II. In NER, TFIIH acts by opening DNA around the lesion to allow the excision of the damaged oligonucleotide and its replacement by a new DNA fragment. In transcription, TFIIH has an essential role in transcription initiation. When the pre-initiation complex (PIC) has been established, TFIIH is required for promoter opening and promoter escape. Phosphorylation of the C-terminal tail (CTD) of the largest subunit of RNA polymerase II by the kinase module TFIIK controls the initiation of transcription.</text>
</comment>
<keyword evidence="17" id="KW-1185">Reference proteome</keyword>
<dbReference type="GO" id="GO:0006289">
    <property type="term" value="P:nucleotide-excision repair"/>
    <property type="evidence" value="ECO:0007669"/>
    <property type="project" value="UniProtKB-UniRule"/>
</dbReference>
<feature type="compositionally biased region" description="Polar residues" evidence="15">
    <location>
        <begin position="365"/>
        <end position="374"/>
    </location>
</feature>
<keyword evidence="12 14" id="KW-0539">Nucleus</keyword>
<dbReference type="Proteomes" id="UP000242877">
    <property type="component" value="Unassembled WGS sequence"/>
</dbReference>
<feature type="region of interest" description="Disordered" evidence="15">
    <location>
        <begin position="88"/>
        <end position="113"/>
    </location>
</feature>
<name>A0A166NEK0_9EURO</name>
<dbReference type="Gene3D" id="3.40.50.410">
    <property type="entry name" value="von Willebrand factor, type A domain"/>
    <property type="match status" value="1"/>
</dbReference>
<dbReference type="InterPro" id="IPR004600">
    <property type="entry name" value="TFIIH_Tfb4/GTF2H3"/>
</dbReference>
<dbReference type="InterPro" id="IPR036465">
    <property type="entry name" value="vWFA_dom_sf"/>
</dbReference>
<evidence type="ECO:0000256" key="10">
    <source>
        <dbReference type="ARBA" id="ARBA00023163"/>
    </source>
</evidence>
<dbReference type="PANTHER" id="PTHR12831:SF0">
    <property type="entry name" value="GENERAL TRANSCRIPTION FACTOR IIH SUBUNIT 3"/>
    <property type="match status" value="1"/>
</dbReference>
<evidence type="ECO:0000256" key="9">
    <source>
        <dbReference type="ARBA" id="ARBA00023015"/>
    </source>
</evidence>
<comment type="similarity">
    <text evidence="3 14">Belongs to the TFB4 family.</text>
</comment>
<evidence type="ECO:0000256" key="2">
    <source>
        <dbReference type="ARBA" id="ARBA00004123"/>
    </source>
</evidence>
<dbReference type="AlphaFoldDB" id="A0A166NEK0"/>
<keyword evidence="7 14" id="KW-0863">Zinc-finger</keyword>
<dbReference type="Pfam" id="PF03850">
    <property type="entry name" value="Tfb4"/>
    <property type="match status" value="1"/>
</dbReference>